<dbReference type="GO" id="GO:0010468">
    <property type="term" value="P:regulation of gene expression"/>
    <property type="evidence" value="ECO:0007669"/>
    <property type="project" value="TreeGrafter"/>
</dbReference>
<feature type="domain" description="RNase III" evidence="11">
    <location>
        <begin position="8"/>
        <end position="133"/>
    </location>
</feature>
<keyword evidence="4 9" id="KW-0507">mRNA processing</keyword>
<dbReference type="Gene3D" id="3.30.160.20">
    <property type="match status" value="1"/>
</dbReference>
<dbReference type="PROSITE" id="PS50142">
    <property type="entry name" value="RNASE_3_2"/>
    <property type="match status" value="1"/>
</dbReference>
<dbReference type="GO" id="GO:0006397">
    <property type="term" value="P:mRNA processing"/>
    <property type="evidence" value="ECO:0007669"/>
    <property type="project" value="UniProtKB-UniRule"/>
</dbReference>
<dbReference type="GO" id="GO:0005737">
    <property type="term" value="C:cytoplasm"/>
    <property type="evidence" value="ECO:0007669"/>
    <property type="project" value="UniProtKB-SubCell"/>
</dbReference>
<dbReference type="CDD" id="cd00593">
    <property type="entry name" value="RIBOc"/>
    <property type="match status" value="1"/>
</dbReference>
<dbReference type="Pfam" id="PF00035">
    <property type="entry name" value="dsrm"/>
    <property type="match status" value="1"/>
</dbReference>
<dbReference type="HAMAP" id="MF_00104">
    <property type="entry name" value="RNase_III"/>
    <property type="match status" value="1"/>
</dbReference>
<dbReference type="InterPro" id="IPR011907">
    <property type="entry name" value="RNase_III"/>
</dbReference>
<dbReference type="SUPFAM" id="SSF54768">
    <property type="entry name" value="dsRNA-binding domain-like"/>
    <property type="match status" value="1"/>
</dbReference>
<dbReference type="AlphaFoldDB" id="A0AAN0VJF5"/>
<dbReference type="GO" id="GO:0004525">
    <property type="term" value="F:ribonuclease III activity"/>
    <property type="evidence" value="ECO:0007669"/>
    <property type="project" value="UniProtKB-UniRule"/>
</dbReference>
<feature type="domain" description="DRBM" evidence="10">
    <location>
        <begin position="158"/>
        <end position="227"/>
    </location>
</feature>
<reference evidence="12 13" key="1">
    <citation type="journal article" date="2014" name="ISME J.">
        <title>Adaptation of an abundant Roseobacter RCA organism to pelagic systems revealed by genomic and transcriptomic analyses.</title>
        <authorList>
            <person name="Voget S."/>
            <person name="Wemheuer B."/>
            <person name="Brinkhoff T."/>
            <person name="Vollmers J."/>
            <person name="Dietrich S."/>
            <person name="Giebel H.A."/>
            <person name="Beardsley C."/>
            <person name="Sardemann C."/>
            <person name="Bakenhus I."/>
            <person name="Billerbeck S."/>
            <person name="Daniel R."/>
            <person name="Simon M."/>
        </authorList>
    </citation>
    <scope>NUCLEOTIDE SEQUENCE [LARGE SCALE GENOMIC DNA]</scope>
    <source>
        <strain evidence="12 13">RCA23</strain>
    </source>
</reference>
<comment type="catalytic activity">
    <reaction evidence="1 9">
        <text>Endonucleolytic cleavage to 5'-phosphomonoester.</text>
        <dbReference type="EC" id="3.1.26.3"/>
    </reaction>
</comment>
<keyword evidence="9" id="KW-0479">Metal-binding</keyword>
<dbReference type="InterPro" id="IPR000999">
    <property type="entry name" value="RNase_III_dom"/>
</dbReference>
<feature type="active site" evidence="9">
    <location>
        <position position="122"/>
    </location>
</feature>
<keyword evidence="6 9" id="KW-0255">Endonuclease</keyword>
<proteinExistence type="inferred from homology"/>
<keyword evidence="3 9" id="KW-0698">rRNA processing</keyword>
<evidence type="ECO:0000259" key="10">
    <source>
        <dbReference type="PROSITE" id="PS50137"/>
    </source>
</evidence>
<evidence type="ECO:0000313" key="12">
    <source>
        <dbReference type="EMBL" id="AII88089.1"/>
    </source>
</evidence>
<gene>
    <name evidence="9 12" type="primary">rnc</name>
    <name evidence="12" type="ORF">RCA23_c25710</name>
</gene>
<name>A0AAN0VJF5_9RHOB</name>
<dbReference type="PROSITE" id="PS50137">
    <property type="entry name" value="DS_RBD"/>
    <property type="match status" value="1"/>
</dbReference>
<evidence type="ECO:0000256" key="5">
    <source>
        <dbReference type="ARBA" id="ARBA00022722"/>
    </source>
</evidence>
<evidence type="ECO:0000256" key="6">
    <source>
        <dbReference type="ARBA" id="ARBA00022759"/>
    </source>
</evidence>
<evidence type="ECO:0000256" key="1">
    <source>
        <dbReference type="ARBA" id="ARBA00000109"/>
    </source>
</evidence>
<keyword evidence="13" id="KW-1185">Reference proteome</keyword>
<dbReference type="FunFam" id="1.10.1520.10:FF:000001">
    <property type="entry name" value="Ribonuclease 3"/>
    <property type="match status" value="1"/>
</dbReference>
<dbReference type="PANTHER" id="PTHR11207">
    <property type="entry name" value="RIBONUCLEASE III"/>
    <property type="match status" value="1"/>
</dbReference>
<dbReference type="Proteomes" id="UP000028680">
    <property type="component" value="Chromosome"/>
</dbReference>
<evidence type="ECO:0000256" key="2">
    <source>
        <dbReference type="ARBA" id="ARBA00010183"/>
    </source>
</evidence>
<evidence type="ECO:0000256" key="9">
    <source>
        <dbReference type="HAMAP-Rule" id="MF_00104"/>
    </source>
</evidence>
<keyword evidence="9" id="KW-0460">Magnesium</keyword>
<comment type="similarity">
    <text evidence="2">Belongs to the ribonuclease III family.</text>
</comment>
<protein>
    <recommendedName>
        <fullName evidence="9">Ribonuclease 3</fullName>
        <ecNumber evidence="9">3.1.26.3</ecNumber>
    </recommendedName>
    <alternativeName>
        <fullName evidence="9">Ribonuclease III</fullName>
        <shortName evidence="9">RNase III</shortName>
    </alternativeName>
</protein>
<keyword evidence="9" id="KW-0699">rRNA-binding</keyword>
<evidence type="ECO:0000313" key="13">
    <source>
        <dbReference type="Proteomes" id="UP000028680"/>
    </source>
</evidence>
<dbReference type="InterPro" id="IPR036389">
    <property type="entry name" value="RNase_III_sf"/>
</dbReference>
<evidence type="ECO:0000256" key="3">
    <source>
        <dbReference type="ARBA" id="ARBA00022552"/>
    </source>
</evidence>
<dbReference type="GO" id="GO:0019843">
    <property type="term" value="F:rRNA binding"/>
    <property type="evidence" value="ECO:0007669"/>
    <property type="project" value="UniProtKB-KW"/>
</dbReference>
<comment type="cofactor">
    <cofactor evidence="9">
        <name>Mg(2+)</name>
        <dbReference type="ChEBI" id="CHEBI:18420"/>
    </cofactor>
</comment>
<feature type="binding site" evidence="9">
    <location>
        <position position="119"/>
    </location>
    <ligand>
        <name>Mg(2+)</name>
        <dbReference type="ChEBI" id="CHEBI:18420"/>
    </ligand>
</feature>
<feature type="binding site" evidence="9">
    <location>
        <position position="46"/>
    </location>
    <ligand>
        <name>Mg(2+)</name>
        <dbReference type="ChEBI" id="CHEBI:18420"/>
    </ligand>
</feature>
<dbReference type="SMART" id="SM00535">
    <property type="entry name" value="RIBOc"/>
    <property type="match status" value="1"/>
</dbReference>
<keyword evidence="7 9" id="KW-0378">Hydrolase</keyword>
<dbReference type="SUPFAM" id="SSF69065">
    <property type="entry name" value="RNase III domain-like"/>
    <property type="match status" value="1"/>
</dbReference>
<dbReference type="Pfam" id="PF14622">
    <property type="entry name" value="Ribonucleas_3_3"/>
    <property type="match status" value="1"/>
</dbReference>
<comment type="subcellular location">
    <subcellularLocation>
        <location evidence="9">Cytoplasm</location>
    </subcellularLocation>
</comment>
<evidence type="ECO:0000259" key="11">
    <source>
        <dbReference type="PROSITE" id="PS50142"/>
    </source>
</evidence>
<feature type="active site" evidence="9">
    <location>
        <position position="50"/>
    </location>
</feature>
<keyword evidence="9" id="KW-0819">tRNA processing</keyword>
<comment type="function">
    <text evidence="9">Digests double-stranded RNA. Involved in the processing of primary rRNA transcript to yield the immediate precursors to the large and small rRNAs (23S and 16S). Processes some mRNAs, and tRNAs when they are encoded in the rRNA operon. Processes pre-crRNA and tracrRNA of type II CRISPR loci if present in the organism.</text>
</comment>
<dbReference type="CDD" id="cd10845">
    <property type="entry name" value="DSRM_RNAse_III_family"/>
    <property type="match status" value="1"/>
</dbReference>
<comment type="subunit">
    <text evidence="9">Homodimer.</text>
</comment>
<dbReference type="KEGG" id="ptp:RCA23_c25710"/>
<sequence length="227" mass="24621">MIKLSSELRQFSADIGYEFKDPGLLITALTHSSISSATRSDNERLEFLGDRVLGLVMAQALLDLDAKATEGQLAPRFNALVRKETCADVARSIGIGNLLKLGRSEMISGGRRKEALLGDAMEALIAAVYRDGGFTEAQALILRLWNTRITSVKADARDPKTALQEWAQARKGPPPNYVELSRSGPDHAPQFEIEVRLHSGEAAQAKAGSKRQAEQAAAKLLLERLGA</sequence>
<dbReference type="EMBL" id="CP003984">
    <property type="protein sequence ID" value="AII88089.1"/>
    <property type="molecule type" value="Genomic_DNA"/>
</dbReference>
<dbReference type="GO" id="GO:0008033">
    <property type="term" value="P:tRNA processing"/>
    <property type="evidence" value="ECO:0007669"/>
    <property type="project" value="UniProtKB-KW"/>
</dbReference>
<dbReference type="EC" id="3.1.26.3" evidence="9"/>
<dbReference type="PANTHER" id="PTHR11207:SF0">
    <property type="entry name" value="RIBONUCLEASE 3"/>
    <property type="match status" value="1"/>
</dbReference>
<keyword evidence="9" id="KW-0963">Cytoplasm</keyword>
<feature type="binding site" evidence="9">
    <location>
        <position position="122"/>
    </location>
    <ligand>
        <name>Mg(2+)</name>
        <dbReference type="ChEBI" id="CHEBI:18420"/>
    </ligand>
</feature>
<dbReference type="PROSITE" id="PS00517">
    <property type="entry name" value="RNASE_3_1"/>
    <property type="match status" value="1"/>
</dbReference>
<evidence type="ECO:0000256" key="7">
    <source>
        <dbReference type="ARBA" id="ARBA00022801"/>
    </source>
</evidence>
<accession>A0AAN0VJF5</accession>
<keyword evidence="8 9" id="KW-0694">RNA-binding</keyword>
<evidence type="ECO:0000256" key="4">
    <source>
        <dbReference type="ARBA" id="ARBA00022664"/>
    </source>
</evidence>
<dbReference type="InterPro" id="IPR014720">
    <property type="entry name" value="dsRBD_dom"/>
</dbReference>
<dbReference type="NCBIfam" id="TIGR02191">
    <property type="entry name" value="RNaseIII"/>
    <property type="match status" value="1"/>
</dbReference>
<dbReference type="GO" id="GO:0003725">
    <property type="term" value="F:double-stranded RNA binding"/>
    <property type="evidence" value="ECO:0007669"/>
    <property type="project" value="TreeGrafter"/>
</dbReference>
<dbReference type="GO" id="GO:0046872">
    <property type="term" value="F:metal ion binding"/>
    <property type="evidence" value="ECO:0007669"/>
    <property type="project" value="UniProtKB-KW"/>
</dbReference>
<keyword evidence="5 9" id="KW-0540">Nuclease</keyword>
<dbReference type="Gene3D" id="1.10.1520.10">
    <property type="entry name" value="Ribonuclease III domain"/>
    <property type="match status" value="1"/>
</dbReference>
<organism evidence="12 13">
    <name type="scientific">Planktomarina temperata RCA23</name>
    <dbReference type="NCBI Taxonomy" id="666509"/>
    <lineage>
        <taxon>Bacteria</taxon>
        <taxon>Pseudomonadati</taxon>
        <taxon>Pseudomonadota</taxon>
        <taxon>Alphaproteobacteria</taxon>
        <taxon>Rhodobacterales</taxon>
        <taxon>Paracoccaceae</taxon>
        <taxon>Planktomarina</taxon>
    </lineage>
</organism>
<dbReference type="GO" id="GO:0006364">
    <property type="term" value="P:rRNA processing"/>
    <property type="evidence" value="ECO:0007669"/>
    <property type="project" value="UniProtKB-UniRule"/>
</dbReference>
<evidence type="ECO:0000256" key="8">
    <source>
        <dbReference type="ARBA" id="ARBA00022884"/>
    </source>
</evidence>
<dbReference type="SMART" id="SM00358">
    <property type="entry name" value="DSRM"/>
    <property type="match status" value="1"/>
</dbReference>